<evidence type="ECO:0000256" key="8">
    <source>
        <dbReference type="ARBA" id="ARBA00022723"/>
    </source>
</evidence>
<evidence type="ECO:0000256" key="2">
    <source>
        <dbReference type="ARBA" id="ARBA00004496"/>
    </source>
</evidence>
<keyword evidence="4" id="KW-0963">Cytoplasm</keyword>
<dbReference type="OrthoDB" id="193931at2759"/>
<dbReference type="FunFam" id="3.30.200.20:FF:000003">
    <property type="entry name" value="Non-specific serine/threonine protein kinase"/>
    <property type="match status" value="1"/>
</dbReference>
<evidence type="ECO:0000256" key="16">
    <source>
        <dbReference type="SAM" id="MobiDB-lite"/>
    </source>
</evidence>
<feature type="region of interest" description="Disordered" evidence="16">
    <location>
        <begin position="1"/>
        <end position="24"/>
    </location>
</feature>
<feature type="compositionally biased region" description="Basic and acidic residues" evidence="16">
    <location>
        <begin position="1"/>
        <end position="12"/>
    </location>
</feature>
<evidence type="ECO:0000256" key="15">
    <source>
        <dbReference type="PROSITE-ProRule" id="PRU10141"/>
    </source>
</evidence>
<dbReference type="PROSITE" id="PS50011">
    <property type="entry name" value="PROTEIN_KINASE_DOM"/>
    <property type="match status" value="1"/>
</dbReference>
<dbReference type="PROSITE" id="PS00108">
    <property type="entry name" value="PROTEIN_KINASE_ST"/>
    <property type="match status" value="1"/>
</dbReference>
<feature type="region of interest" description="Disordered" evidence="16">
    <location>
        <begin position="407"/>
        <end position="447"/>
    </location>
</feature>
<sequence length="707" mass="79005">MPSRDPACDPQERGSTSPPTASEISLTGISSTKCNAFPACSIPPTPNSLPTLAPRILKIGLYEVESTIGKGNYAVVKLARHSITRTEVAIKIVDKTRLDNENLAKIFREIEILKRLDHPNIVKLYQVMETQKMIYLVMEYAKNGEMYEFIAKQKRLNECEAREKFWQIISAIDYCHKHNIVHRDLKAENLLLDANNNMKIADFGFSNYYTKGSLLGTFCGSPPYAAPEVFEGQQYAGPEIDVWSLGVVLYILICGVLPFEGSTLPILRERVLSGRFRVPFFMSIDCENLIRRMLKVDPSKRITIDQIKSHKWMQTGAVVELYNNPAMQKDSSIVDEAQRNQVVQIMFSLGIEQERTFSSLKTDAYDNIHAIYLMLLERLKPATMMLRRRQSQSDAGRPIQREQVTYQNADPSLPSPGPSTHSCSDYESHRSSLSRQSTITTVGSIDEGLESDVSGHYSYLHQREPTTGNASSFDSFDSQLENDFMSSLSSCPPNSDGSNNSTGTSTNGITFHRNDCVQSTNSSSASPCPSPQSSAFRSGWRASDNAIDSVLAEFPSGRLAKNSKQIGTVERPNAAGNGVDSQMRKLRITTMARNQVAAAEKRTRQAIIGHTKRVSLPENLQFQPQKLLSIKQSIHVEKRLGNSEGCPSLDPKQVLKARIQQQKRMKPHRLHLMRPQQTFQLTSGGLPSASLPEEDIKAESEEQMETM</sequence>
<evidence type="ECO:0000256" key="6">
    <source>
        <dbReference type="ARBA" id="ARBA00022553"/>
    </source>
</evidence>
<evidence type="ECO:0000256" key="13">
    <source>
        <dbReference type="ARBA" id="ARBA00047899"/>
    </source>
</evidence>
<dbReference type="PROSITE" id="PS00107">
    <property type="entry name" value="PROTEIN_KINASE_ATP"/>
    <property type="match status" value="1"/>
</dbReference>
<evidence type="ECO:0000256" key="10">
    <source>
        <dbReference type="ARBA" id="ARBA00022777"/>
    </source>
</evidence>
<keyword evidence="5" id="KW-0723">Serine/threonine-protein kinase</keyword>
<feature type="compositionally biased region" description="Low complexity" evidence="16">
    <location>
        <begin position="519"/>
        <end position="534"/>
    </location>
</feature>
<dbReference type="GO" id="GO:0035556">
    <property type="term" value="P:intracellular signal transduction"/>
    <property type="evidence" value="ECO:0007669"/>
    <property type="project" value="TreeGrafter"/>
</dbReference>
<dbReference type="InterPro" id="IPR008271">
    <property type="entry name" value="Ser/Thr_kinase_AS"/>
</dbReference>
<keyword evidence="6" id="KW-0597">Phosphoprotein</keyword>
<dbReference type="InterPro" id="IPR017441">
    <property type="entry name" value="Protein_kinase_ATP_BS"/>
</dbReference>
<protein>
    <recommendedName>
        <fullName evidence="3">non-specific serine/threonine protein kinase</fullName>
        <ecNumber evidence="3">2.7.11.1</ecNumber>
    </recommendedName>
</protein>
<feature type="compositionally biased region" description="Low complexity" evidence="16">
    <location>
        <begin position="497"/>
        <end position="508"/>
    </location>
</feature>
<dbReference type="GO" id="GO:0050321">
    <property type="term" value="F:tau-protein kinase activity"/>
    <property type="evidence" value="ECO:0007669"/>
    <property type="project" value="TreeGrafter"/>
</dbReference>
<evidence type="ECO:0000256" key="7">
    <source>
        <dbReference type="ARBA" id="ARBA00022679"/>
    </source>
</evidence>
<feature type="region of interest" description="Disordered" evidence="16">
    <location>
        <begin position="679"/>
        <end position="707"/>
    </location>
</feature>
<dbReference type="PANTHER" id="PTHR24346:SF74">
    <property type="entry name" value="PROTEIN KINASE DOMAIN-CONTAINING PROTEIN"/>
    <property type="match status" value="1"/>
</dbReference>
<gene>
    <name evidence="18" type="ORF">L596_003347</name>
</gene>
<feature type="compositionally biased region" description="Polar residues" evidence="16">
    <location>
        <begin position="431"/>
        <end position="443"/>
    </location>
</feature>
<dbReference type="GO" id="GO:0005524">
    <property type="term" value="F:ATP binding"/>
    <property type="evidence" value="ECO:0007669"/>
    <property type="project" value="UniProtKB-UniRule"/>
</dbReference>
<dbReference type="PANTHER" id="PTHR24346">
    <property type="entry name" value="MAP/MICROTUBULE AFFINITY-REGULATING KINASE"/>
    <property type="match status" value="1"/>
</dbReference>
<evidence type="ECO:0000256" key="1">
    <source>
        <dbReference type="ARBA" id="ARBA00001946"/>
    </source>
</evidence>
<evidence type="ECO:0000256" key="11">
    <source>
        <dbReference type="ARBA" id="ARBA00022840"/>
    </source>
</evidence>
<organism evidence="18 19">
    <name type="scientific">Steinernema carpocapsae</name>
    <name type="common">Entomopathogenic nematode</name>
    <dbReference type="NCBI Taxonomy" id="34508"/>
    <lineage>
        <taxon>Eukaryota</taxon>
        <taxon>Metazoa</taxon>
        <taxon>Ecdysozoa</taxon>
        <taxon>Nematoda</taxon>
        <taxon>Chromadorea</taxon>
        <taxon>Rhabditida</taxon>
        <taxon>Tylenchina</taxon>
        <taxon>Panagrolaimomorpha</taxon>
        <taxon>Strongyloidoidea</taxon>
        <taxon>Steinernematidae</taxon>
        <taxon>Steinernema</taxon>
    </lineage>
</organism>
<dbReference type="SUPFAM" id="SSF56112">
    <property type="entry name" value="Protein kinase-like (PK-like)"/>
    <property type="match status" value="1"/>
</dbReference>
<comment type="cofactor">
    <cofactor evidence="1">
        <name>Mg(2+)</name>
        <dbReference type="ChEBI" id="CHEBI:18420"/>
    </cofactor>
</comment>
<evidence type="ECO:0000256" key="14">
    <source>
        <dbReference type="ARBA" id="ARBA00048679"/>
    </source>
</evidence>
<keyword evidence="11 15" id="KW-0067">ATP-binding</keyword>
<evidence type="ECO:0000256" key="12">
    <source>
        <dbReference type="ARBA" id="ARBA00022842"/>
    </source>
</evidence>
<name>A0A4U8US58_STECR</name>
<feature type="region of interest" description="Disordered" evidence="16">
    <location>
        <begin position="484"/>
        <end position="539"/>
    </location>
</feature>
<feature type="compositionally biased region" description="Polar residues" evidence="16">
    <location>
        <begin position="484"/>
        <end position="496"/>
    </location>
</feature>
<comment type="caution">
    <text evidence="18">The sequence shown here is derived from an EMBL/GenBank/DDBJ whole genome shotgun (WGS) entry which is preliminary data.</text>
</comment>
<comment type="catalytic activity">
    <reaction evidence="13">
        <text>L-threonyl-[protein] + ATP = O-phospho-L-threonyl-[protein] + ADP + H(+)</text>
        <dbReference type="Rhea" id="RHEA:46608"/>
        <dbReference type="Rhea" id="RHEA-COMP:11060"/>
        <dbReference type="Rhea" id="RHEA-COMP:11605"/>
        <dbReference type="ChEBI" id="CHEBI:15378"/>
        <dbReference type="ChEBI" id="CHEBI:30013"/>
        <dbReference type="ChEBI" id="CHEBI:30616"/>
        <dbReference type="ChEBI" id="CHEBI:61977"/>
        <dbReference type="ChEBI" id="CHEBI:456216"/>
        <dbReference type="EC" id="2.7.11.1"/>
    </reaction>
</comment>
<feature type="binding site" evidence="15">
    <location>
        <position position="91"/>
    </location>
    <ligand>
        <name>ATP</name>
        <dbReference type="ChEBI" id="CHEBI:30616"/>
    </ligand>
</feature>
<evidence type="ECO:0000313" key="18">
    <source>
        <dbReference type="EMBL" id="TMS36092.1"/>
    </source>
</evidence>
<dbReference type="SMART" id="SM00220">
    <property type="entry name" value="S_TKc"/>
    <property type="match status" value="1"/>
</dbReference>
<accession>A0A4U8US58</accession>
<dbReference type="FunFam" id="1.10.510.10:FF:000154">
    <property type="entry name" value="Serine/threonine-protein kinase SIK2"/>
    <property type="match status" value="1"/>
</dbReference>
<evidence type="ECO:0000259" key="17">
    <source>
        <dbReference type="PROSITE" id="PS50011"/>
    </source>
</evidence>
<dbReference type="AlphaFoldDB" id="A0A4U8US58"/>
<evidence type="ECO:0000256" key="9">
    <source>
        <dbReference type="ARBA" id="ARBA00022741"/>
    </source>
</evidence>
<dbReference type="EMBL" id="AZBU02000001">
    <property type="protein sequence ID" value="TMS36092.1"/>
    <property type="molecule type" value="Genomic_DNA"/>
</dbReference>
<reference evidence="18 19" key="2">
    <citation type="journal article" date="2019" name="G3 (Bethesda)">
        <title>Hybrid Assembly of the Genome of the Entomopathogenic Nematode Steinernema carpocapsae Identifies the X-Chromosome.</title>
        <authorList>
            <person name="Serra L."/>
            <person name="Macchietto M."/>
            <person name="Macias-Munoz A."/>
            <person name="McGill C.J."/>
            <person name="Rodriguez I.M."/>
            <person name="Rodriguez B."/>
            <person name="Murad R."/>
            <person name="Mortazavi A."/>
        </authorList>
    </citation>
    <scope>NUCLEOTIDE SEQUENCE [LARGE SCALE GENOMIC DNA]</scope>
    <source>
        <strain evidence="18 19">ALL</strain>
    </source>
</reference>
<dbReference type="CDD" id="cd14338">
    <property type="entry name" value="UBA_SIK"/>
    <property type="match status" value="1"/>
</dbReference>
<keyword evidence="12" id="KW-0460">Magnesium</keyword>
<evidence type="ECO:0000256" key="4">
    <source>
        <dbReference type="ARBA" id="ARBA00022490"/>
    </source>
</evidence>
<keyword evidence="9 15" id="KW-0547">Nucleotide-binding</keyword>
<comment type="catalytic activity">
    <reaction evidence="14">
        <text>L-seryl-[protein] + ATP = O-phospho-L-seryl-[protein] + ADP + H(+)</text>
        <dbReference type="Rhea" id="RHEA:17989"/>
        <dbReference type="Rhea" id="RHEA-COMP:9863"/>
        <dbReference type="Rhea" id="RHEA-COMP:11604"/>
        <dbReference type="ChEBI" id="CHEBI:15378"/>
        <dbReference type="ChEBI" id="CHEBI:29999"/>
        <dbReference type="ChEBI" id="CHEBI:30616"/>
        <dbReference type="ChEBI" id="CHEBI:83421"/>
        <dbReference type="ChEBI" id="CHEBI:456216"/>
        <dbReference type="EC" id="2.7.11.1"/>
    </reaction>
</comment>
<dbReference type="GO" id="GO:0005737">
    <property type="term" value="C:cytoplasm"/>
    <property type="evidence" value="ECO:0007669"/>
    <property type="project" value="UniProtKB-SubCell"/>
</dbReference>
<proteinExistence type="predicted"/>
<evidence type="ECO:0000313" key="19">
    <source>
        <dbReference type="Proteomes" id="UP000298663"/>
    </source>
</evidence>
<dbReference type="STRING" id="34508.A0A4U8US58"/>
<dbReference type="Pfam" id="PF00069">
    <property type="entry name" value="Pkinase"/>
    <property type="match status" value="1"/>
</dbReference>
<comment type="subcellular location">
    <subcellularLocation>
        <location evidence="2">Cytoplasm</location>
    </subcellularLocation>
</comment>
<keyword evidence="7" id="KW-0808">Transferase</keyword>
<dbReference type="GO" id="GO:0046872">
    <property type="term" value="F:metal ion binding"/>
    <property type="evidence" value="ECO:0007669"/>
    <property type="project" value="UniProtKB-KW"/>
</dbReference>
<keyword evidence="19" id="KW-1185">Reference proteome</keyword>
<feature type="compositionally biased region" description="Polar residues" evidence="16">
    <location>
        <begin position="13"/>
        <end position="24"/>
    </location>
</feature>
<dbReference type="EC" id="2.7.11.1" evidence="3"/>
<dbReference type="Pfam" id="PF23312">
    <property type="entry name" value="UBA_SIK3"/>
    <property type="match status" value="1"/>
</dbReference>
<feature type="domain" description="Protein kinase" evidence="17">
    <location>
        <begin position="62"/>
        <end position="313"/>
    </location>
</feature>
<dbReference type="InterPro" id="IPR011009">
    <property type="entry name" value="Kinase-like_dom_sf"/>
</dbReference>
<dbReference type="InterPro" id="IPR057380">
    <property type="entry name" value="UBA_SIK1/2/3"/>
</dbReference>
<dbReference type="GO" id="GO:0000226">
    <property type="term" value="P:microtubule cytoskeleton organization"/>
    <property type="evidence" value="ECO:0007669"/>
    <property type="project" value="TreeGrafter"/>
</dbReference>
<evidence type="ECO:0000256" key="5">
    <source>
        <dbReference type="ARBA" id="ARBA00022527"/>
    </source>
</evidence>
<evidence type="ECO:0000256" key="3">
    <source>
        <dbReference type="ARBA" id="ARBA00012513"/>
    </source>
</evidence>
<dbReference type="InterPro" id="IPR000719">
    <property type="entry name" value="Prot_kinase_dom"/>
</dbReference>
<dbReference type="Gene3D" id="1.10.510.10">
    <property type="entry name" value="Transferase(Phosphotransferase) domain 1"/>
    <property type="match status" value="1"/>
</dbReference>
<keyword evidence="8" id="KW-0479">Metal-binding</keyword>
<keyword evidence="10" id="KW-0418">Kinase</keyword>
<reference evidence="18 19" key="1">
    <citation type="journal article" date="2015" name="Genome Biol.">
        <title>Comparative genomics of Steinernema reveals deeply conserved gene regulatory networks.</title>
        <authorList>
            <person name="Dillman A.R."/>
            <person name="Macchietto M."/>
            <person name="Porter C.F."/>
            <person name="Rogers A."/>
            <person name="Williams B."/>
            <person name="Antoshechkin I."/>
            <person name="Lee M.M."/>
            <person name="Goodwin Z."/>
            <person name="Lu X."/>
            <person name="Lewis E.E."/>
            <person name="Goodrich-Blair H."/>
            <person name="Stock S.P."/>
            <person name="Adams B.J."/>
            <person name="Sternberg P.W."/>
            <person name="Mortazavi A."/>
        </authorList>
    </citation>
    <scope>NUCLEOTIDE SEQUENCE [LARGE SCALE GENOMIC DNA]</scope>
    <source>
        <strain evidence="18 19">ALL</strain>
    </source>
</reference>
<dbReference type="Proteomes" id="UP000298663">
    <property type="component" value="Unassembled WGS sequence"/>
</dbReference>